<protein>
    <submittedName>
        <fullName evidence="1">Uncharacterized protein</fullName>
    </submittedName>
</protein>
<sequence>MRYETRKVVFAAGAEKIRCARPGRVPTDDDLARLVSSGVRGIDLDERTTGDSLEWLDGLSLDVLTIDSRRPVPRLPARTLGRLRSLDVTSGASLREPVRSGDLLRLEHLAADEGHVTGPLRDAAHLTTVHLSRVRTLSIALLCHLPRLRVARVEADRSVRDQAFDLRPACGLDALRELWVDDACLVSLEGVQALPALEELAVLPHGTVAGRSPLDLGPLAAARALRVIRLPGHGQPLRGDAADALAGLEKVVMDGVSRG</sequence>
<reference evidence="1 2" key="1">
    <citation type="submission" date="2021-05" db="EMBL/GenBank/DDBJ databases">
        <title>Novel species in genus Cellulomonas.</title>
        <authorList>
            <person name="Zhang G."/>
        </authorList>
    </citation>
    <scope>NUCLEOTIDE SEQUENCE [LARGE SCALE GENOMIC DNA]</scope>
    <source>
        <strain evidence="2">zg-ZUI222</strain>
    </source>
</reference>
<dbReference type="Proteomes" id="UP000677804">
    <property type="component" value="Chromosome"/>
</dbReference>
<dbReference type="EMBL" id="CP074405">
    <property type="protein sequence ID" value="QVI62204.1"/>
    <property type="molecule type" value="Genomic_DNA"/>
</dbReference>
<organism evidence="1 2">
    <name type="scientific">Cellulomonas wangleii</name>
    <dbReference type="NCBI Taxonomy" id="2816956"/>
    <lineage>
        <taxon>Bacteria</taxon>
        <taxon>Bacillati</taxon>
        <taxon>Actinomycetota</taxon>
        <taxon>Actinomycetes</taxon>
        <taxon>Micrococcales</taxon>
        <taxon>Cellulomonadaceae</taxon>
        <taxon>Cellulomonas</taxon>
    </lineage>
</organism>
<gene>
    <name evidence="1" type="ORF">KG103_17625</name>
</gene>
<name>A0ABX8D477_9CELL</name>
<evidence type="ECO:0000313" key="2">
    <source>
        <dbReference type="Proteomes" id="UP000677804"/>
    </source>
</evidence>
<accession>A0ABX8D477</accession>
<evidence type="ECO:0000313" key="1">
    <source>
        <dbReference type="EMBL" id="QVI62204.1"/>
    </source>
</evidence>
<dbReference type="RefSeq" id="WP_207339772.1">
    <property type="nucleotide sequence ID" value="NZ_CP074405.1"/>
</dbReference>
<keyword evidence="2" id="KW-1185">Reference proteome</keyword>
<proteinExistence type="predicted"/>